<dbReference type="EMBL" id="CADEBD010000327">
    <property type="protein sequence ID" value="CAB3246398.1"/>
    <property type="molecule type" value="Genomic_DNA"/>
</dbReference>
<keyword evidence="7 10" id="KW-0443">Lipid metabolism</keyword>
<keyword evidence="8 10" id="KW-0472">Membrane</keyword>
<keyword evidence="4 10" id="KW-0812">Transmembrane</keyword>
<evidence type="ECO:0000256" key="4">
    <source>
        <dbReference type="ARBA" id="ARBA00022692"/>
    </source>
</evidence>
<dbReference type="PROSITE" id="PS01188">
    <property type="entry name" value="ELO"/>
    <property type="match status" value="1"/>
</dbReference>
<name>A0A8S1AMN5_ARCPL</name>
<feature type="transmembrane region" description="Helical" evidence="10">
    <location>
        <begin position="72"/>
        <end position="91"/>
    </location>
</feature>
<proteinExistence type="inferred from homology"/>
<evidence type="ECO:0000313" key="12">
    <source>
        <dbReference type="Proteomes" id="UP000494256"/>
    </source>
</evidence>
<dbReference type="GO" id="GO:0005789">
    <property type="term" value="C:endoplasmic reticulum membrane"/>
    <property type="evidence" value="ECO:0007669"/>
    <property type="project" value="TreeGrafter"/>
</dbReference>
<evidence type="ECO:0000256" key="6">
    <source>
        <dbReference type="ARBA" id="ARBA00022989"/>
    </source>
</evidence>
<evidence type="ECO:0000256" key="5">
    <source>
        <dbReference type="ARBA" id="ARBA00022832"/>
    </source>
</evidence>
<dbReference type="InterPro" id="IPR030457">
    <property type="entry name" value="ELO_CS"/>
</dbReference>
<dbReference type="GO" id="GO:0019367">
    <property type="term" value="P:fatty acid elongation, saturated fatty acid"/>
    <property type="evidence" value="ECO:0007669"/>
    <property type="project" value="TreeGrafter"/>
</dbReference>
<keyword evidence="6 10" id="KW-1133">Transmembrane helix</keyword>
<feature type="transmembrane region" description="Helical" evidence="10">
    <location>
        <begin position="250"/>
        <end position="268"/>
    </location>
</feature>
<dbReference type="Pfam" id="PF01151">
    <property type="entry name" value="ELO"/>
    <property type="match status" value="1"/>
</dbReference>
<accession>A0A8S1AMN5</accession>
<evidence type="ECO:0000256" key="7">
    <source>
        <dbReference type="ARBA" id="ARBA00023098"/>
    </source>
</evidence>
<keyword evidence="3 10" id="KW-0808">Transferase</keyword>
<keyword evidence="2 10" id="KW-0444">Lipid biosynthesis</keyword>
<dbReference type="OrthoDB" id="5912413at2759"/>
<dbReference type="GO" id="GO:0030148">
    <property type="term" value="P:sphingolipid biosynthetic process"/>
    <property type="evidence" value="ECO:0007669"/>
    <property type="project" value="TreeGrafter"/>
</dbReference>
<protein>
    <recommendedName>
        <fullName evidence="10">Elongation of very long chain fatty acids protein</fullName>
        <ecNumber evidence="10">2.3.1.199</ecNumber>
    </recommendedName>
    <alternativeName>
        <fullName evidence="10">Very-long-chain 3-oxoacyl-CoA synthase</fullName>
    </alternativeName>
</protein>
<evidence type="ECO:0000256" key="3">
    <source>
        <dbReference type="ARBA" id="ARBA00022679"/>
    </source>
</evidence>
<organism evidence="11 12">
    <name type="scientific">Arctia plantaginis</name>
    <name type="common">Wood tiger moth</name>
    <name type="synonym">Phalaena plantaginis</name>
    <dbReference type="NCBI Taxonomy" id="874455"/>
    <lineage>
        <taxon>Eukaryota</taxon>
        <taxon>Metazoa</taxon>
        <taxon>Ecdysozoa</taxon>
        <taxon>Arthropoda</taxon>
        <taxon>Hexapoda</taxon>
        <taxon>Insecta</taxon>
        <taxon>Pterygota</taxon>
        <taxon>Neoptera</taxon>
        <taxon>Endopterygota</taxon>
        <taxon>Lepidoptera</taxon>
        <taxon>Glossata</taxon>
        <taxon>Ditrysia</taxon>
        <taxon>Noctuoidea</taxon>
        <taxon>Erebidae</taxon>
        <taxon>Arctiinae</taxon>
        <taxon>Arctia</taxon>
    </lineage>
</organism>
<comment type="caution">
    <text evidence="11">The sequence shown here is derived from an EMBL/GenBank/DDBJ whole genome shotgun (WGS) entry which is preliminary data.</text>
</comment>
<sequence>MELIKAHRDLCKVQVEGSGAFILQLNQALYLKRIRRRSPATTEAVMGTLIGNVTNYYRYVNEDLADPRTNKFIFVGNPIPILVILYVYHRFVMSWGPAFMANRQPYKLKKTIIVYNIIQIFLSGYLTSECLTKLYLNGQYSLWCQKIVYEDTEFERLVVSRVWLYYMIKIVDLLDTVFFVLRKKFNQISFLHVYHHLGMCILGFVGTKYVPGGHGIMLGFINSTVHAVMYTYYLISIVRPQWVRQWWKKYITQLQILQFLLLILHFGHVLFEPSCEYPKWISFMFLPHNIFILFLFSDFYIKEYIRKKNKSKTN</sequence>
<evidence type="ECO:0000256" key="2">
    <source>
        <dbReference type="ARBA" id="ARBA00022516"/>
    </source>
</evidence>
<dbReference type="PANTHER" id="PTHR11157">
    <property type="entry name" value="FATTY ACID ACYL TRANSFERASE-RELATED"/>
    <property type="match status" value="1"/>
</dbReference>
<dbReference type="EC" id="2.3.1.199" evidence="10"/>
<dbReference type="GO" id="GO:0034625">
    <property type="term" value="P:fatty acid elongation, monounsaturated fatty acid"/>
    <property type="evidence" value="ECO:0007669"/>
    <property type="project" value="TreeGrafter"/>
</dbReference>
<feature type="transmembrane region" description="Helical" evidence="10">
    <location>
        <begin position="216"/>
        <end position="238"/>
    </location>
</feature>
<reference evidence="11 12" key="1">
    <citation type="submission" date="2020-04" db="EMBL/GenBank/DDBJ databases">
        <authorList>
            <person name="Wallbank WR R."/>
            <person name="Pardo Diaz C."/>
            <person name="Kozak K."/>
            <person name="Martin S."/>
            <person name="Jiggins C."/>
            <person name="Moest M."/>
            <person name="Warren A I."/>
            <person name="Byers J.R.P. K."/>
            <person name="Montejo-Kovacevich G."/>
            <person name="Yen C E."/>
        </authorList>
    </citation>
    <scope>NUCLEOTIDE SEQUENCE [LARGE SCALE GENOMIC DNA]</scope>
</reference>
<dbReference type="GO" id="GO:0042761">
    <property type="term" value="P:very long-chain fatty acid biosynthetic process"/>
    <property type="evidence" value="ECO:0007669"/>
    <property type="project" value="TreeGrafter"/>
</dbReference>
<feature type="transmembrane region" description="Helical" evidence="10">
    <location>
        <begin position="163"/>
        <end position="181"/>
    </location>
</feature>
<gene>
    <name evidence="11" type="ORF">APLA_LOCUS11503</name>
</gene>
<dbReference type="Proteomes" id="UP000494256">
    <property type="component" value="Unassembled WGS sequence"/>
</dbReference>
<feature type="transmembrane region" description="Helical" evidence="10">
    <location>
        <begin position="280"/>
        <end position="301"/>
    </location>
</feature>
<comment type="subcellular location">
    <subcellularLocation>
        <location evidence="1">Membrane</location>
        <topology evidence="1">Multi-pass membrane protein</topology>
    </subcellularLocation>
</comment>
<comment type="similarity">
    <text evidence="10">Belongs to the ELO family.</text>
</comment>
<evidence type="ECO:0000256" key="8">
    <source>
        <dbReference type="ARBA" id="ARBA00023136"/>
    </source>
</evidence>
<evidence type="ECO:0000256" key="9">
    <source>
        <dbReference type="ARBA" id="ARBA00023160"/>
    </source>
</evidence>
<comment type="catalytic activity">
    <reaction evidence="10">
        <text>a very-long-chain acyl-CoA + malonyl-CoA + H(+) = a very-long-chain 3-oxoacyl-CoA + CO2 + CoA</text>
        <dbReference type="Rhea" id="RHEA:32727"/>
        <dbReference type="ChEBI" id="CHEBI:15378"/>
        <dbReference type="ChEBI" id="CHEBI:16526"/>
        <dbReference type="ChEBI" id="CHEBI:57287"/>
        <dbReference type="ChEBI" id="CHEBI:57384"/>
        <dbReference type="ChEBI" id="CHEBI:90725"/>
        <dbReference type="ChEBI" id="CHEBI:90736"/>
        <dbReference type="EC" id="2.3.1.199"/>
    </reaction>
</comment>
<feature type="transmembrane region" description="Helical" evidence="10">
    <location>
        <begin position="193"/>
        <end position="210"/>
    </location>
</feature>
<dbReference type="GO" id="GO:0009922">
    <property type="term" value="F:fatty acid elongase activity"/>
    <property type="evidence" value="ECO:0007669"/>
    <property type="project" value="UniProtKB-EC"/>
</dbReference>
<evidence type="ECO:0000313" key="11">
    <source>
        <dbReference type="EMBL" id="CAB3246398.1"/>
    </source>
</evidence>
<keyword evidence="5 10" id="KW-0276">Fatty acid metabolism</keyword>
<evidence type="ECO:0000256" key="10">
    <source>
        <dbReference type="RuleBase" id="RU361115"/>
    </source>
</evidence>
<keyword evidence="9 10" id="KW-0275">Fatty acid biosynthesis</keyword>
<dbReference type="GO" id="GO:0034626">
    <property type="term" value="P:fatty acid elongation, polyunsaturated fatty acid"/>
    <property type="evidence" value="ECO:0007669"/>
    <property type="project" value="TreeGrafter"/>
</dbReference>
<dbReference type="AlphaFoldDB" id="A0A8S1AMN5"/>
<dbReference type="PANTHER" id="PTHR11157:SF21">
    <property type="entry name" value="ELONGATION OF VERY LONG CHAIN FATTY ACIDS PROTEIN"/>
    <property type="match status" value="1"/>
</dbReference>
<evidence type="ECO:0000256" key="1">
    <source>
        <dbReference type="ARBA" id="ARBA00004141"/>
    </source>
</evidence>
<dbReference type="InterPro" id="IPR002076">
    <property type="entry name" value="ELO_fam"/>
</dbReference>